<dbReference type="GO" id="GO:0005524">
    <property type="term" value="F:ATP binding"/>
    <property type="evidence" value="ECO:0007669"/>
    <property type="project" value="UniProtKB-KW"/>
</dbReference>
<dbReference type="InterPro" id="IPR005467">
    <property type="entry name" value="His_kinase_dom"/>
</dbReference>
<keyword evidence="7" id="KW-0547">Nucleotide-binding</keyword>
<dbReference type="CDD" id="cd00082">
    <property type="entry name" value="HisKA"/>
    <property type="match status" value="1"/>
</dbReference>
<dbReference type="PRINTS" id="PR00344">
    <property type="entry name" value="BCTRLSENSOR"/>
</dbReference>
<dbReference type="EMBL" id="NVVJ01000032">
    <property type="protein sequence ID" value="PCJ23953.1"/>
    <property type="molecule type" value="Genomic_DNA"/>
</dbReference>
<dbReference type="InterPro" id="IPR036890">
    <property type="entry name" value="HATPase_C_sf"/>
</dbReference>
<evidence type="ECO:0000256" key="10">
    <source>
        <dbReference type="ARBA" id="ARBA00022989"/>
    </source>
</evidence>
<evidence type="ECO:0000313" key="15">
    <source>
        <dbReference type="EMBL" id="PCJ23953.1"/>
    </source>
</evidence>
<evidence type="ECO:0000256" key="5">
    <source>
        <dbReference type="ARBA" id="ARBA00022679"/>
    </source>
</evidence>
<evidence type="ECO:0000256" key="11">
    <source>
        <dbReference type="ARBA" id="ARBA00023012"/>
    </source>
</evidence>
<dbReference type="PANTHER" id="PTHR45436:SF14">
    <property type="entry name" value="SENSOR PROTEIN QSEC"/>
    <property type="match status" value="1"/>
</dbReference>
<gene>
    <name evidence="15" type="ORF">COA96_10725</name>
</gene>
<dbReference type="SUPFAM" id="SSF47384">
    <property type="entry name" value="Homodimeric domain of signal transducing histidine kinase"/>
    <property type="match status" value="1"/>
</dbReference>
<dbReference type="InterPro" id="IPR036097">
    <property type="entry name" value="HisK_dim/P_sf"/>
</dbReference>
<protein>
    <recommendedName>
        <fullName evidence="3">histidine kinase</fullName>
        <ecNumber evidence="3">2.7.13.3</ecNumber>
    </recommendedName>
</protein>
<keyword evidence="10 13" id="KW-1133">Transmembrane helix</keyword>
<comment type="subcellular location">
    <subcellularLocation>
        <location evidence="2">Membrane</location>
        <topology evidence="2">Multi-pass membrane protein</topology>
    </subcellularLocation>
</comment>
<keyword evidence="9" id="KW-0067">ATP-binding</keyword>
<dbReference type="SMART" id="SM00387">
    <property type="entry name" value="HATPase_c"/>
    <property type="match status" value="1"/>
</dbReference>
<accession>A0A2A5AXE3</accession>
<sequence length="455" mass="51427">MLNRVFRGFKVRSIRLFLVASIIATLILFNFLAALQGYQSSMEEADTLFDNQMLDLARLVANLDVSNSNTTNIRLGNDLAFQVWEESQLLAASDNAPAEPLQLFIPGFEYANFDGYRWRTFSRFEPSLNRWVIVAERTDLRYVLAENVVLQSIFPLLIGIPLVGLLIWIIISHGLKPLQQLSFELKNKRANDLSPIQYADSRIELDQVIESTNGFIQRLSRVMDREKRFSADAAHELRTPISALKIQLHNLSEEIGTNHDSFQELQYGVERMQHLIEQLLALYRATPEQFAANCERVDLFKIAQEQLAVLYPGFEKKKQQLELKGNSEFVEGDQFALETLISNLLGNANKYTQESGEIIVRVEEVTNEEADGNTVKEVCLTVEDNGPGIADIDKTRVFDRFYRADSQDDTLQSPGCGLGLTIVAHIAELHNATVELKDSSSGRGCAVSIYFKKIK</sequence>
<dbReference type="InterPro" id="IPR004358">
    <property type="entry name" value="Sig_transdc_His_kin-like_C"/>
</dbReference>
<dbReference type="Pfam" id="PF02518">
    <property type="entry name" value="HATPase_c"/>
    <property type="match status" value="1"/>
</dbReference>
<name>A0A2A5AXE3_9GAMM</name>
<evidence type="ECO:0000256" key="9">
    <source>
        <dbReference type="ARBA" id="ARBA00022840"/>
    </source>
</evidence>
<evidence type="ECO:0000256" key="6">
    <source>
        <dbReference type="ARBA" id="ARBA00022692"/>
    </source>
</evidence>
<dbReference type="Gene3D" id="1.10.287.130">
    <property type="match status" value="1"/>
</dbReference>
<keyword evidence="11" id="KW-0902">Two-component regulatory system</keyword>
<dbReference type="InterPro" id="IPR003661">
    <property type="entry name" value="HisK_dim/P_dom"/>
</dbReference>
<evidence type="ECO:0000313" key="16">
    <source>
        <dbReference type="Proteomes" id="UP000218327"/>
    </source>
</evidence>
<dbReference type="AlphaFoldDB" id="A0A2A5AXE3"/>
<dbReference type="SMART" id="SM00388">
    <property type="entry name" value="HisKA"/>
    <property type="match status" value="1"/>
</dbReference>
<evidence type="ECO:0000256" key="7">
    <source>
        <dbReference type="ARBA" id="ARBA00022741"/>
    </source>
</evidence>
<dbReference type="PANTHER" id="PTHR45436">
    <property type="entry name" value="SENSOR HISTIDINE KINASE YKOH"/>
    <property type="match status" value="1"/>
</dbReference>
<keyword evidence="5" id="KW-0808">Transferase</keyword>
<feature type="transmembrane region" description="Helical" evidence="13">
    <location>
        <begin position="148"/>
        <end position="171"/>
    </location>
</feature>
<dbReference type="InterPro" id="IPR050428">
    <property type="entry name" value="TCS_sensor_his_kinase"/>
</dbReference>
<dbReference type="Gene3D" id="3.30.565.10">
    <property type="entry name" value="Histidine kinase-like ATPase, C-terminal domain"/>
    <property type="match status" value="1"/>
</dbReference>
<evidence type="ECO:0000259" key="14">
    <source>
        <dbReference type="PROSITE" id="PS50109"/>
    </source>
</evidence>
<evidence type="ECO:0000256" key="8">
    <source>
        <dbReference type="ARBA" id="ARBA00022777"/>
    </source>
</evidence>
<evidence type="ECO:0000256" key="1">
    <source>
        <dbReference type="ARBA" id="ARBA00000085"/>
    </source>
</evidence>
<evidence type="ECO:0000256" key="4">
    <source>
        <dbReference type="ARBA" id="ARBA00022553"/>
    </source>
</evidence>
<keyword evidence="4" id="KW-0597">Phosphoprotein</keyword>
<dbReference type="PROSITE" id="PS50109">
    <property type="entry name" value="HIS_KIN"/>
    <property type="match status" value="1"/>
</dbReference>
<evidence type="ECO:0000256" key="13">
    <source>
        <dbReference type="SAM" id="Phobius"/>
    </source>
</evidence>
<dbReference type="GO" id="GO:0000155">
    <property type="term" value="F:phosphorelay sensor kinase activity"/>
    <property type="evidence" value="ECO:0007669"/>
    <property type="project" value="InterPro"/>
</dbReference>
<dbReference type="Pfam" id="PF00512">
    <property type="entry name" value="HisKA"/>
    <property type="match status" value="1"/>
</dbReference>
<reference evidence="16" key="1">
    <citation type="submission" date="2017-08" db="EMBL/GenBank/DDBJ databases">
        <title>A dynamic microbial community with high functional redundancy inhabits the cold, oxic subseafloor aquifer.</title>
        <authorList>
            <person name="Tully B.J."/>
            <person name="Wheat C.G."/>
            <person name="Glazer B.T."/>
            <person name="Huber J.A."/>
        </authorList>
    </citation>
    <scope>NUCLEOTIDE SEQUENCE [LARGE SCALE GENOMIC DNA]</scope>
</reference>
<evidence type="ECO:0000256" key="3">
    <source>
        <dbReference type="ARBA" id="ARBA00012438"/>
    </source>
</evidence>
<evidence type="ECO:0000256" key="12">
    <source>
        <dbReference type="ARBA" id="ARBA00023136"/>
    </source>
</evidence>
<feature type="transmembrane region" description="Helical" evidence="13">
    <location>
        <begin position="16"/>
        <end position="38"/>
    </location>
</feature>
<dbReference type="EC" id="2.7.13.3" evidence="3"/>
<evidence type="ECO:0000256" key="2">
    <source>
        <dbReference type="ARBA" id="ARBA00004141"/>
    </source>
</evidence>
<keyword evidence="6 13" id="KW-0812">Transmembrane</keyword>
<keyword evidence="12 13" id="KW-0472">Membrane</keyword>
<dbReference type="SUPFAM" id="SSF55874">
    <property type="entry name" value="ATPase domain of HSP90 chaperone/DNA topoisomerase II/histidine kinase"/>
    <property type="match status" value="1"/>
</dbReference>
<dbReference type="InterPro" id="IPR003594">
    <property type="entry name" value="HATPase_dom"/>
</dbReference>
<feature type="domain" description="Histidine kinase" evidence="14">
    <location>
        <begin position="232"/>
        <end position="455"/>
    </location>
</feature>
<comment type="catalytic activity">
    <reaction evidence="1">
        <text>ATP + protein L-histidine = ADP + protein N-phospho-L-histidine.</text>
        <dbReference type="EC" id="2.7.13.3"/>
    </reaction>
</comment>
<proteinExistence type="predicted"/>
<dbReference type="CDD" id="cd00075">
    <property type="entry name" value="HATPase"/>
    <property type="match status" value="1"/>
</dbReference>
<dbReference type="Proteomes" id="UP000218327">
    <property type="component" value="Unassembled WGS sequence"/>
</dbReference>
<organism evidence="15 16">
    <name type="scientific">SAR86 cluster bacterium</name>
    <dbReference type="NCBI Taxonomy" id="2030880"/>
    <lineage>
        <taxon>Bacteria</taxon>
        <taxon>Pseudomonadati</taxon>
        <taxon>Pseudomonadota</taxon>
        <taxon>Gammaproteobacteria</taxon>
        <taxon>SAR86 cluster</taxon>
    </lineage>
</organism>
<comment type="caution">
    <text evidence="15">The sequence shown here is derived from an EMBL/GenBank/DDBJ whole genome shotgun (WGS) entry which is preliminary data.</text>
</comment>
<keyword evidence="8 15" id="KW-0418">Kinase</keyword>
<dbReference type="GO" id="GO:0005886">
    <property type="term" value="C:plasma membrane"/>
    <property type="evidence" value="ECO:0007669"/>
    <property type="project" value="TreeGrafter"/>
</dbReference>